<evidence type="ECO:0000256" key="1">
    <source>
        <dbReference type="SAM" id="Phobius"/>
    </source>
</evidence>
<protein>
    <submittedName>
        <fullName evidence="2">Uncharacterized protein</fullName>
    </submittedName>
</protein>
<evidence type="ECO:0000313" key="3">
    <source>
        <dbReference type="Proteomes" id="UP000105007"/>
    </source>
</evidence>
<dbReference type="Proteomes" id="UP000105007">
    <property type="component" value="Segment"/>
</dbReference>
<dbReference type="GeneID" id="25392209"/>
<dbReference type="KEGG" id="vg:25392209"/>
<name>A0A0H4XWH7_9POXV</name>
<dbReference type="RefSeq" id="YP_009162414.1">
    <property type="nucleotide sequence ID" value="NC_027707.1"/>
</dbReference>
<proteinExistence type="predicted"/>
<accession>A0A0H4XWH7</accession>
<dbReference type="EMBL" id="KT159937">
    <property type="protein sequence ID" value="AKR04166.1"/>
    <property type="molecule type" value="Genomic_DNA"/>
</dbReference>
<sequence length="160" mass="19331">METTKNTEWINFVMSEQNILEPPFHDIHQEWFRLWYSVFLGYLNFSYCNSVIKIKKKFIKKAMLAINGIETIQYNYHHKKNENAFPQLIHTYTKQILFKDSMMSESLMKELNITSDIIEKYTKEDLFLSPTYVLVFIINRFFNNTGGFFNFLTHCKWHMN</sequence>
<organism evidence="2 3">
    <name type="scientific">Salmon gill poxvirus</name>
    <dbReference type="NCBI Taxonomy" id="1680908"/>
    <lineage>
        <taxon>Viruses</taxon>
        <taxon>Varidnaviria</taxon>
        <taxon>Bamfordvirae</taxon>
        <taxon>Nucleocytoviricota</taxon>
        <taxon>Pokkesviricetes</taxon>
        <taxon>Chitovirales</taxon>
        <taxon>Poxviridae</taxon>
        <taxon>Chordopoxvirinae</taxon>
        <taxon>Salmonpoxvirus</taxon>
        <taxon>Salmonpoxvirus gillpox</taxon>
        <taxon>Salmon gillpox virus</taxon>
    </lineage>
</organism>
<keyword evidence="1" id="KW-0812">Transmembrane</keyword>
<keyword evidence="3" id="KW-1185">Reference proteome</keyword>
<feature type="transmembrane region" description="Helical" evidence="1">
    <location>
        <begin position="34"/>
        <end position="52"/>
    </location>
</feature>
<keyword evidence="1" id="KW-1133">Transmembrane helix</keyword>
<keyword evidence="1" id="KW-0472">Membrane</keyword>
<gene>
    <name evidence="2" type="ORF">SGPV042</name>
</gene>
<evidence type="ECO:0000313" key="2">
    <source>
        <dbReference type="EMBL" id="AKR04166.1"/>
    </source>
</evidence>
<reference evidence="2 3" key="1">
    <citation type="journal article" date="2015" name="J. Virol.">
        <title>Salmon gill poxvirus, the deepest representative of the Chordopoxvirinae.</title>
        <authorList>
            <person name="Gjessing M.C."/>
            <person name="Yutin N."/>
            <person name="Tengs T."/>
            <person name="Senkevich T."/>
            <person name="Koonin E.V."/>
            <person name="Ronning H.P."/>
            <person name="Alarson M."/>
            <person name="Ylving S."/>
            <person name="Lie K.-I."/>
            <person name="Saure B."/>
            <person name="Tran L."/>
            <person name="Moss B."/>
            <person name="Dale O.B."/>
        </authorList>
    </citation>
    <scope>NUCLEOTIDE SEQUENCE [LARGE SCALE GENOMIC DNA]</scope>
    <source>
        <strain evidence="2">2012-04-F277-L3G</strain>
    </source>
</reference>